<organism evidence="1">
    <name type="scientific">marine sediment metagenome</name>
    <dbReference type="NCBI Taxonomy" id="412755"/>
    <lineage>
        <taxon>unclassified sequences</taxon>
        <taxon>metagenomes</taxon>
        <taxon>ecological metagenomes</taxon>
    </lineage>
</organism>
<evidence type="ECO:0000313" key="1">
    <source>
        <dbReference type="EMBL" id="GAH88072.1"/>
    </source>
</evidence>
<proteinExistence type="predicted"/>
<dbReference type="PANTHER" id="PTHR39639:SF1">
    <property type="entry name" value="DUF262 DOMAIN-CONTAINING PROTEIN"/>
    <property type="match status" value="1"/>
</dbReference>
<dbReference type="AlphaFoldDB" id="X1J282"/>
<feature type="non-terminal residue" evidence="1">
    <location>
        <position position="217"/>
    </location>
</feature>
<accession>X1J282</accession>
<gene>
    <name evidence="1" type="ORF">S03H2_56491</name>
</gene>
<dbReference type="EMBL" id="BARU01036139">
    <property type="protein sequence ID" value="GAH88072.1"/>
    <property type="molecule type" value="Genomic_DNA"/>
</dbReference>
<sequence length="217" mass="24985">MIILWNKPDGIRVPIDGKQRITAIRRFYEGDLALPSLPAIPRELWNKKYTLLDGDQEKGFSQLSTAEKEVFEDFELSMVQYENIDESVAMDIFVRLQGGKSLTKTEVRAALGGELCDFVTSLTSNPDIDADEDDIEEVPSRHAFFSSLSRNIRNIRKAHRNICDILLHEYLYPNQDKHWSSLESMYREKAHTITEREMSGFRASLGRFQRSAQLRIG</sequence>
<protein>
    <recommendedName>
        <fullName evidence="2">DUF262 domain-containing protein</fullName>
    </recommendedName>
</protein>
<evidence type="ECO:0008006" key="2">
    <source>
        <dbReference type="Google" id="ProtNLM"/>
    </source>
</evidence>
<comment type="caution">
    <text evidence="1">The sequence shown here is derived from an EMBL/GenBank/DDBJ whole genome shotgun (WGS) entry which is preliminary data.</text>
</comment>
<name>X1J282_9ZZZZ</name>
<dbReference type="PANTHER" id="PTHR39639">
    <property type="entry name" value="CHROMOSOME 16, WHOLE GENOME SHOTGUN SEQUENCE"/>
    <property type="match status" value="1"/>
</dbReference>
<reference evidence="1" key="1">
    <citation type="journal article" date="2014" name="Front. Microbiol.">
        <title>High frequency of phylogenetically diverse reductive dehalogenase-homologous genes in deep subseafloor sedimentary metagenomes.</title>
        <authorList>
            <person name="Kawai M."/>
            <person name="Futagami T."/>
            <person name="Toyoda A."/>
            <person name="Takaki Y."/>
            <person name="Nishi S."/>
            <person name="Hori S."/>
            <person name="Arai W."/>
            <person name="Tsubouchi T."/>
            <person name="Morono Y."/>
            <person name="Uchiyama I."/>
            <person name="Ito T."/>
            <person name="Fujiyama A."/>
            <person name="Inagaki F."/>
            <person name="Takami H."/>
        </authorList>
    </citation>
    <scope>NUCLEOTIDE SEQUENCE</scope>
    <source>
        <strain evidence="1">Expedition CK06-06</strain>
    </source>
</reference>